<dbReference type="AlphaFoldDB" id="A0A2T0X1A2"/>
<organism evidence="1 2">
    <name type="scientific">Hasllibacter halocynthiae</name>
    <dbReference type="NCBI Taxonomy" id="595589"/>
    <lineage>
        <taxon>Bacteria</taxon>
        <taxon>Pseudomonadati</taxon>
        <taxon>Pseudomonadota</taxon>
        <taxon>Alphaproteobacteria</taxon>
        <taxon>Rhodobacterales</taxon>
        <taxon>Roseobacteraceae</taxon>
        <taxon>Hasllibacter</taxon>
    </lineage>
</organism>
<evidence type="ECO:0000313" key="2">
    <source>
        <dbReference type="Proteomes" id="UP000238801"/>
    </source>
</evidence>
<keyword evidence="2" id="KW-1185">Reference proteome</keyword>
<dbReference type="EMBL" id="PVTT01000002">
    <property type="protein sequence ID" value="PRY92634.1"/>
    <property type="molecule type" value="Genomic_DNA"/>
</dbReference>
<protein>
    <submittedName>
        <fullName evidence="1">SlyX protein</fullName>
    </submittedName>
</protein>
<reference evidence="1 2" key="1">
    <citation type="submission" date="2018-03" db="EMBL/GenBank/DDBJ databases">
        <title>Genomic Encyclopedia of Archaeal and Bacterial Type Strains, Phase II (KMG-II): from individual species to whole genera.</title>
        <authorList>
            <person name="Goeker M."/>
        </authorList>
    </citation>
    <scope>NUCLEOTIDE SEQUENCE [LARGE SCALE GENOMIC DNA]</scope>
    <source>
        <strain evidence="1 2">DSM 29318</strain>
    </source>
</reference>
<accession>A0A2T0X1A2</accession>
<dbReference type="Pfam" id="PF04102">
    <property type="entry name" value="SlyX"/>
    <property type="match status" value="1"/>
</dbReference>
<dbReference type="Proteomes" id="UP000238801">
    <property type="component" value="Unassembled WGS sequence"/>
</dbReference>
<evidence type="ECO:0000313" key="1">
    <source>
        <dbReference type="EMBL" id="PRY92634.1"/>
    </source>
</evidence>
<gene>
    <name evidence="1" type="ORF">BCF33_1485</name>
</gene>
<proteinExistence type="predicted"/>
<dbReference type="InterPro" id="IPR007236">
    <property type="entry name" value="SlyX"/>
</dbReference>
<sequence>MDHEERIAWLERDLADLSAVVARQDAEIARLATLADRLARAEADRRAEGGGGVVMGDERPPHW</sequence>
<dbReference type="RefSeq" id="WP_106160315.1">
    <property type="nucleotide sequence ID" value="NZ_PVTT01000002.1"/>
</dbReference>
<comment type="caution">
    <text evidence="1">The sequence shown here is derived from an EMBL/GenBank/DDBJ whole genome shotgun (WGS) entry which is preliminary data.</text>
</comment>
<name>A0A2T0X1A2_9RHOB</name>